<evidence type="ECO:0000313" key="2">
    <source>
        <dbReference type="Proteomes" id="UP001642360"/>
    </source>
</evidence>
<proteinExistence type="predicted"/>
<gene>
    <name evidence="1" type="ORF">ILEXP_LOCUS36979</name>
</gene>
<dbReference type="AlphaFoldDB" id="A0ABC8TF72"/>
<comment type="caution">
    <text evidence="1">The sequence shown here is derived from an EMBL/GenBank/DDBJ whole genome shotgun (WGS) entry which is preliminary data.</text>
</comment>
<dbReference type="Proteomes" id="UP001642360">
    <property type="component" value="Unassembled WGS sequence"/>
</dbReference>
<feature type="non-terminal residue" evidence="1">
    <location>
        <position position="1"/>
    </location>
</feature>
<dbReference type="EMBL" id="CAUOFW020004899">
    <property type="protein sequence ID" value="CAK9167696.1"/>
    <property type="molecule type" value="Genomic_DNA"/>
</dbReference>
<keyword evidence="2" id="KW-1185">Reference proteome</keyword>
<sequence length="97" mass="9902">FCKAKKDTSEAPTKDAAAGKAVAASLDSTGVGLGASAAIAVVMEAAATRTAHAIFFISMANEGVIGKKTQRSLRVVAGSCLCVCVLEEMRMVVRGNL</sequence>
<evidence type="ECO:0000313" key="1">
    <source>
        <dbReference type="EMBL" id="CAK9167696.1"/>
    </source>
</evidence>
<protein>
    <submittedName>
        <fullName evidence="1">Uncharacterized protein</fullName>
    </submittedName>
</protein>
<accession>A0ABC8TF72</accession>
<organism evidence="1 2">
    <name type="scientific">Ilex paraguariensis</name>
    <name type="common">yerba mate</name>
    <dbReference type="NCBI Taxonomy" id="185542"/>
    <lineage>
        <taxon>Eukaryota</taxon>
        <taxon>Viridiplantae</taxon>
        <taxon>Streptophyta</taxon>
        <taxon>Embryophyta</taxon>
        <taxon>Tracheophyta</taxon>
        <taxon>Spermatophyta</taxon>
        <taxon>Magnoliopsida</taxon>
        <taxon>eudicotyledons</taxon>
        <taxon>Gunneridae</taxon>
        <taxon>Pentapetalae</taxon>
        <taxon>asterids</taxon>
        <taxon>campanulids</taxon>
        <taxon>Aquifoliales</taxon>
        <taxon>Aquifoliaceae</taxon>
        <taxon>Ilex</taxon>
    </lineage>
</organism>
<reference evidence="1 2" key="1">
    <citation type="submission" date="2024-02" db="EMBL/GenBank/DDBJ databases">
        <authorList>
            <person name="Vignale AGUSTIN F."/>
            <person name="Sosa J E."/>
            <person name="Modenutti C."/>
        </authorList>
    </citation>
    <scope>NUCLEOTIDE SEQUENCE [LARGE SCALE GENOMIC DNA]</scope>
</reference>
<name>A0ABC8TF72_9AQUA</name>